<dbReference type="SUPFAM" id="SSF48097">
    <property type="entry name" value="Regulator of G-protein signaling, RGS"/>
    <property type="match status" value="1"/>
</dbReference>
<dbReference type="InterPro" id="IPR036305">
    <property type="entry name" value="RGS_sf"/>
</dbReference>
<organism evidence="1 2">
    <name type="scientific">Ramlibacter albus</name>
    <dbReference type="NCBI Taxonomy" id="2079448"/>
    <lineage>
        <taxon>Bacteria</taxon>
        <taxon>Pseudomonadati</taxon>
        <taxon>Pseudomonadota</taxon>
        <taxon>Betaproteobacteria</taxon>
        <taxon>Burkholderiales</taxon>
        <taxon>Comamonadaceae</taxon>
        <taxon>Ramlibacter</taxon>
    </lineage>
</organism>
<accession>A0A923S3B7</accession>
<evidence type="ECO:0000313" key="2">
    <source>
        <dbReference type="Proteomes" id="UP000596827"/>
    </source>
</evidence>
<protein>
    <submittedName>
        <fullName evidence="1">Uncharacterized protein</fullName>
    </submittedName>
</protein>
<sequence>MENPPSRWLAAATSRITRALKRRPADFPLITDDPETFLGEGFQWLHQVGGDPVTCDVVREHYGRRHDGQHIEFLLACSSFGHARGPLQRFEQYRHIICKFVHPGAARPVQLSDARRGELLREWERWCGGNRLPVGVELPALQAAQLEIQQVVEQERAAA</sequence>
<dbReference type="RefSeq" id="WP_187082720.1">
    <property type="nucleotide sequence ID" value="NZ_JACORU010000006.1"/>
</dbReference>
<reference evidence="1" key="1">
    <citation type="submission" date="2020-08" db="EMBL/GenBank/DDBJ databases">
        <title>Ramlibacter sp. GTP1 16S ribosomal RNA gene genome sequencing and assembly.</title>
        <authorList>
            <person name="Kang M."/>
        </authorList>
    </citation>
    <scope>NUCLEOTIDE SEQUENCE</scope>
    <source>
        <strain evidence="1">GTP1</strain>
    </source>
</reference>
<dbReference type="Proteomes" id="UP000596827">
    <property type="component" value="Unassembled WGS sequence"/>
</dbReference>
<dbReference type="Gene3D" id="1.10.167.10">
    <property type="entry name" value="Regulator of G-protein Signalling 4, domain 2"/>
    <property type="match status" value="1"/>
</dbReference>
<name>A0A923S3B7_9BURK</name>
<dbReference type="InterPro" id="IPR044926">
    <property type="entry name" value="RGS_subdomain_2"/>
</dbReference>
<gene>
    <name evidence="1" type="ORF">H8R02_17420</name>
</gene>
<comment type="caution">
    <text evidence="1">The sequence shown here is derived from an EMBL/GenBank/DDBJ whole genome shotgun (WGS) entry which is preliminary data.</text>
</comment>
<proteinExistence type="predicted"/>
<keyword evidence="2" id="KW-1185">Reference proteome</keyword>
<dbReference type="EMBL" id="JACORU010000006">
    <property type="protein sequence ID" value="MBC5766251.1"/>
    <property type="molecule type" value="Genomic_DNA"/>
</dbReference>
<dbReference type="AlphaFoldDB" id="A0A923S3B7"/>
<evidence type="ECO:0000313" key="1">
    <source>
        <dbReference type="EMBL" id="MBC5766251.1"/>
    </source>
</evidence>